<evidence type="ECO:0000256" key="4">
    <source>
        <dbReference type="SAM" id="Phobius"/>
    </source>
</evidence>
<dbReference type="PANTHER" id="PTHR10983:SF16">
    <property type="entry name" value="LYSOCARDIOLIPIN ACYLTRANSFERASE 1"/>
    <property type="match status" value="1"/>
</dbReference>
<name>A0A8B8E1B4_CRAVI</name>
<feature type="transmembrane region" description="Helical" evidence="4">
    <location>
        <begin position="305"/>
        <end position="326"/>
    </location>
</feature>
<keyword evidence="3" id="KW-0012">Acyltransferase</keyword>
<dbReference type="GO" id="GO:0016746">
    <property type="term" value="F:acyltransferase activity"/>
    <property type="evidence" value="ECO:0007669"/>
    <property type="project" value="UniProtKB-KW"/>
</dbReference>
<keyword evidence="4" id="KW-0472">Membrane</keyword>
<dbReference type="SUPFAM" id="SSF69593">
    <property type="entry name" value="Glycerol-3-phosphate (1)-acyltransferase"/>
    <property type="match status" value="1"/>
</dbReference>
<keyword evidence="4" id="KW-0812">Transmembrane</keyword>
<organism evidence="6 7">
    <name type="scientific">Crassostrea virginica</name>
    <name type="common">Eastern oyster</name>
    <dbReference type="NCBI Taxonomy" id="6565"/>
    <lineage>
        <taxon>Eukaryota</taxon>
        <taxon>Metazoa</taxon>
        <taxon>Spiralia</taxon>
        <taxon>Lophotrochozoa</taxon>
        <taxon>Mollusca</taxon>
        <taxon>Bivalvia</taxon>
        <taxon>Autobranchia</taxon>
        <taxon>Pteriomorphia</taxon>
        <taxon>Ostreida</taxon>
        <taxon>Ostreoidea</taxon>
        <taxon>Ostreidae</taxon>
        <taxon>Crassostrea</taxon>
    </lineage>
</organism>
<feature type="domain" description="Phospholipid/glycerol acyltransferase" evidence="5">
    <location>
        <begin position="79"/>
        <end position="201"/>
    </location>
</feature>
<dbReference type="Pfam" id="PF16076">
    <property type="entry name" value="Acyltransf_C"/>
    <property type="match status" value="1"/>
</dbReference>
<dbReference type="GO" id="GO:0005783">
    <property type="term" value="C:endoplasmic reticulum"/>
    <property type="evidence" value="ECO:0007669"/>
    <property type="project" value="TreeGrafter"/>
</dbReference>
<dbReference type="GeneID" id="111130644"/>
<keyword evidence="4" id="KW-1133">Transmembrane helix</keyword>
<dbReference type="InterPro" id="IPR032098">
    <property type="entry name" value="Acyltransf_C"/>
</dbReference>
<dbReference type="RefSeq" id="XP_022333519.1">
    <property type="nucleotide sequence ID" value="XM_022477811.1"/>
</dbReference>
<protein>
    <submittedName>
        <fullName evidence="7">Lysocardiolipin acyltransferase 1-like</fullName>
    </submittedName>
</protein>
<gene>
    <name evidence="7" type="primary">LOC111130644</name>
</gene>
<evidence type="ECO:0000256" key="2">
    <source>
        <dbReference type="ARBA" id="ARBA00022679"/>
    </source>
</evidence>
<dbReference type="AlphaFoldDB" id="A0A8B8E1B4"/>
<proteinExistence type="inferred from homology"/>
<keyword evidence="6" id="KW-1185">Reference proteome</keyword>
<keyword evidence="2" id="KW-0808">Transferase</keyword>
<feature type="transmembrane region" description="Helical" evidence="4">
    <location>
        <begin position="12"/>
        <end position="34"/>
    </location>
</feature>
<dbReference type="CDD" id="cd07990">
    <property type="entry name" value="LPLAT_LCLAT1-like"/>
    <property type="match status" value="1"/>
</dbReference>
<dbReference type="Pfam" id="PF01553">
    <property type="entry name" value="Acyltransferase"/>
    <property type="match status" value="1"/>
</dbReference>
<evidence type="ECO:0000313" key="7">
    <source>
        <dbReference type="RefSeq" id="XP_022333519.1"/>
    </source>
</evidence>
<dbReference type="Proteomes" id="UP000694844">
    <property type="component" value="Chromosome 4"/>
</dbReference>
<feature type="transmembrane region" description="Helical" evidence="4">
    <location>
        <begin position="332"/>
        <end position="354"/>
    </location>
</feature>
<dbReference type="OrthoDB" id="186786at2759"/>
<dbReference type="PANTHER" id="PTHR10983">
    <property type="entry name" value="1-ACYLGLYCEROL-3-PHOSPHATE ACYLTRANSFERASE-RELATED"/>
    <property type="match status" value="1"/>
</dbReference>
<accession>A0A8B8E1B4</accession>
<evidence type="ECO:0000313" key="6">
    <source>
        <dbReference type="Proteomes" id="UP000694844"/>
    </source>
</evidence>
<evidence type="ECO:0000256" key="3">
    <source>
        <dbReference type="ARBA" id="ARBA00023315"/>
    </source>
</evidence>
<dbReference type="GO" id="GO:0036149">
    <property type="term" value="P:phosphatidylinositol acyl-chain remodeling"/>
    <property type="evidence" value="ECO:0007669"/>
    <property type="project" value="TreeGrafter"/>
</dbReference>
<dbReference type="InterPro" id="IPR002123">
    <property type="entry name" value="Plipid/glycerol_acylTrfase"/>
</dbReference>
<dbReference type="KEGG" id="cvn:111130644"/>
<comment type="similarity">
    <text evidence="1">Belongs to the 1-acyl-sn-glycerol-3-phosphate acyltransferase family.</text>
</comment>
<sequence>MSYFKGILFSFLMLYSSTFGAIFLLIPLIPLVFFQPKVGRQMMDQMIWIWQIYAVFLVEKLCGVRVVITGEPVGCEDSTIILMNHRTRFDWLFIFSYILRHGPLRRFKISMKDILKYVPGPGWAMQCAGYLFLQRKLEADQKIILRCLTYFRKLGYKPQILFFPEGTDLTANTKARSNKFAEKYKLEPYEYVLHPRTAGFSFLVEKMREIITLDSILDVSIGYPENIPQNEMDILKGKFPRQVHFHVQAHSGSELPQDREGVERWCQECWERKERQLREYYMGPKLFSDKPIQTCVRDEQEVEHLFRFACLFWTVFEICVVVFLIYAPMLRWFSLFSIITYVLISKYGGIDVLLDSEASDLCK</sequence>
<evidence type="ECO:0000259" key="5">
    <source>
        <dbReference type="SMART" id="SM00563"/>
    </source>
</evidence>
<evidence type="ECO:0000256" key="1">
    <source>
        <dbReference type="ARBA" id="ARBA00008655"/>
    </source>
</evidence>
<reference evidence="7" key="1">
    <citation type="submission" date="2025-08" db="UniProtKB">
        <authorList>
            <consortium name="RefSeq"/>
        </authorList>
    </citation>
    <scope>IDENTIFICATION</scope>
    <source>
        <tissue evidence="7">Whole sample</tissue>
    </source>
</reference>
<dbReference type="SMART" id="SM00563">
    <property type="entry name" value="PlsC"/>
    <property type="match status" value="1"/>
</dbReference>